<feature type="region of interest" description="Disordered" evidence="1">
    <location>
        <begin position="314"/>
        <end position="380"/>
    </location>
</feature>
<feature type="compositionally biased region" description="Polar residues" evidence="1">
    <location>
        <begin position="475"/>
        <end position="484"/>
    </location>
</feature>
<feature type="compositionally biased region" description="Low complexity" evidence="1">
    <location>
        <begin position="254"/>
        <end position="267"/>
    </location>
</feature>
<gene>
    <name evidence="3" type="ORF">J5N97_006820</name>
</gene>
<proteinExistence type="predicted"/>
<dbReference type="EMBL" id="JAGGNH010000001">
    <property type="protein sequence ID" value="KAJ0988464.1"/>
    <property type="molecule type" value="Genomic_DNA"/>
</dbReference>
<dbReference type="Pfam" id="PF06972">
    <property type="entry name" value="GIP1_N"/>
    <property type="match status" value="1"/>
</dbReference>
<feature type="compositionally biased region" description="Polar residues" evidence="1">
    <location>
        <begin position="225"/>
        <end position="249"/>
    </location>
</feature>
<evidence type="ECO:0000259" key="2">
    <source>
        <dbReference type="Pfam" id="PF06972"/>
    </source>
</evidence>
<feature type="compositionally biased region" description="Polar residues" evidence="1">
    <location>
        <begin position="179"/>
        <end position="188"/>
    </location>
</feature>
<feature type="compositionally biased region" description="Polar residues" evidence="1">
    <location>
        <begin position="339"/>
        <end position="367"/>
    </location>
</feature>
<feature type="region of interest" description="Disordered" evidence="1">
    <location>
        <begin position="167"/>
        <end position="188"/>
    </location>
</feature>
<sequence length="878" mass="94961">MVNGGRFDGEAQGMSVRRTIQSIKEIVSNHSEADIYAALKESNMDPNETAQKLLNQDPFHEVKRKRDKRKENAGYKASTERRVHPEYYLQRARSYSSWVRNARGGSQTRKTVPAAGISREFRIVRDNRVNQKTTEDHTTNRDVKTESVQNLPLGNQQVKPNIVEKSSGGILTGQKHSAGKNSGGQMLSQSLNRHSENVPGHTNSESSSGMGQSLAEEIHALPNSSRIAKGDGQSSSQMYPATGGSTNSHIGVYSSSSDPVHVPSPDSRLAGTVGAIGCEVRAVGARRLSLDRPPSHPAVSNSSLLIPQMGKDITSKESISHSASSSKSSSQTPGLEPVIQNTPLGKSISSSQYNIRSQQPATHQKAVQPNMEWKPKTTQKPSLISGGVLGISSLSSSDVANSTGSDEVEVAGLSDTVAQINISIDEHVIIPHHLQVPESERIQFIFGSFEAGFELNRGATSSKASRNVELHDESTMSASTSVPVSSGEDDSADEQASLGDSQGRNSPSESPESAAESEKPQPENDESSPTKMESYADIGVVQGHNPPYISSEPQQLNSPSPPSFSAYIPQTSYGMPFFRTTVEDNARGQNFVSTSEALSSHAANSSPRSALAQQQQLVQQQHQPVAQMYPQVHVSHLPNFVPYRHVYSPVYASPMAMPNYTGNPTYPHPSNANSYLLMPGGTSHINSAAVKYANSQFKPVPTGYGNFTNPAGYTMATPGSIGNATVLDDSTRIKYKDNNLYTSNPQAETQDIWIQTPQELPGLQSTPYYNLTGQAPQPAFLPTHAGHAPFSPTAQSPHLQFPGLYHTPQQPSIANPHHLVPQQLVISLLYRLYRILICSIGARSEALDNLKVGFLLLRAVVINHEGRRVARSSFSVCI</sequence>
<dbReference type="InterPro" id="IPR009719">
    <property type="entry name" value="GIP1_N"/>
</dbReference>
<organism evidence="3 4">
    <name type="scientific">Dioscorea zingiberensis</name>
    <dbReference type="NCBI Taxonomy" id="325984"/>
    <lineage>
        <taxon>Eukaryota</taxon>
        <taxon>Viridiplantae</taxon>
        <taxon>Streptophyta</taxon>
        <taxon>Embryophyta</taxon>
        <taxon>Tracheophyta</taxon>
        <taxon>Spermatophyta</taxon>
        <taxon>Magnoliopsida</taxon>
        <taxon>Liliopsida</taxon>
        <taxon>Dioscoreales</taxon>
        <taxon>Dioscoreaceae</taxon>
        <taxon>Dioscorea</taxon>
    </lineage>
</organism>
<dbReference type="AlphaFoldDB" id="A0A9D5DC24"/>
<name>A0A9D5DC24_9LILI</name>
<evidence type="ECO:0000256" key="1">
    <source>
        <dbReference type="SAM" id="MobiDB-lite"/>
    </source>
</evidence>
<feature type="region of interest" description="Disordered" evidence="1">
    <location>
        <begin position="193"/>
        <end position="212"/>
    </location>
</feature>
<feature type="region of interest" description="Disordered" evidence="1">
    <location>
        <begin position="225"/>
        <end position="268"/>
    </location>
</feature>
<reference evidence="3" key="2">
    <citation type="journal article" date="2022" name="Hortic Res">
        <title>The genome of Dioscorea zingiberensis sheds light on the biosynthesis, origin and evolution of the medicinally important diosgenin saponins.</title>
        <authorList>
            <person name="Li Y."/>
            <person name="Tan C."/>
            <person name="Li Z."/>
            <person name="Guo J."/>
            <person name="Li S."/>
            <person name="Chen X."/>
            <person name="Wang C."/>
            <person name="Dai X."/>
            <person name="Yang H."/>
            <person name="Song W."/>
            <person name="Hou L."/>
            <person name="Xu J."/>
            <person name="Tong Z."/>
            <person name="Xu A."/>
            <person name="Yuan X."/>
            <person name="Wang W."/>
            <person name="Yang Q."/>
            <person name="Chen L."/>
            <person name="Sun Z."/>
            <person name="Wang K."/>
            <person name="Pan B."/>
            <person name="Chen J."/>
            <person name="Bao Y."/>
            <person name="Liu F."/>
            <person name="Qi X."/>
            <person name="Gang D.R."/>
            <person name="Wen J."/>
            <person name="Li J."/>
        </authorList>
    </citation>
    <scope>NUCLEOTIDE SEQUENCE</scope>
    <source>
        <strain evidence="3">Dzin_1.0</strain>
    </source>
</reference>
<feature type="compositionally biased region" description="Polar residues" evidence="1">
    <location>
        <begin position="200"/>
        <end position="211"/>
    </location>
</feature>
<evidence type="ECO:0000313" key="4">
    <source>
        <dbReference type="Proteomes" id="UP001085076"/>
    </source>
</evidence>
<reference evidence="3" key="1">
    <citation type="submission" date="2021-03" db="EMBL/GenBank/DDBJ databases">
        <authorList>
            <person name="Li Z."/>
            <person name="Yang C."/>
        </authorList>
    </citation>
    <scope>NUCLEOTIDE SEQUENCE</scope>
    <source>
        <strain evidence="3">Dzin_1.0</strain>
        <tissue evidence="3">Leaf</tissue>
    </source>
</reference>
<dbReference type="OrthoDB" id="657470at2759"/>
<dbReference type="PANTHER" id="PTHR47070:SF2">
    <property type="entry name" value="OS06G0206100 PROTEIN"/>
    <property type="match status" value="1"/>
</dbReference>
<feature type="region of interest" description="Disordered" evidence="1">
    <location>
        <begin position="50"/>
        <end position="78"/>
    </location>
</feature>
<feature type="compositionally biased region" description="Basic and acidic residues" evidence="1">
    <location>
        <begin position="69"/>
        <end position="78"/>
    </location>
</feature>
<dbReference type="PANTHER" id="PTHR47070">
    <property type="entry name" value="HYDROXYPROLINE-RICH GLYCOPROTEIN-LIKE"/>
    <property type="match status" value="1"/>
</dbReference>
<comment type="caution">
    <text evidence="3">The sequence shown here is derived from an EMBL/GenBank/DDBJ whole genome shotgun (WGS) entry which is preliminary data.</text>
</comment>
<dbReference type="InterPro" id="IPR009060">
    <property type="entry name" value="UBA-like_sf"/>
</dbReference>
<feature type="region of interest" description="Disordered" evidence="1">
    <location>
        <begin position="288"/>
        <end position="307"/>
    </location>
</feature>
<accession>A0A9D5DC24</accession>
<feature type="domain" description="GBF-interacting protein 1 N-terminal" evidence="2">
    <location>
        <begin position="15"/>
        <end position="71"/>
    </location>
</feature>
<dbReference type="SUPFAM" id="SSF46934">
    <property type="entry name" value="UBA-like"/>
    <property type="match status" value="1"/>
</dbReference>
<evidence type="ECO:0000313" key="3">
    <source>
        <dbReference type="EMBL" id="KAJ0988464.1"/>
    </source>
</evidence>
<protein>
    <recommendedName>
        <fullName evidence="2">GBF-interacting protein 1 N-terminal domain-containing protein</fullName>
    </recommendedName>
</protein>
<dbReference type="Proteomes" id="UP001085076">
    <property type="component" value="Miscellaneous, Linkage group lg01"/>
</dbReference>
<feature type="region of interest" description="Disordered" evidence="1">
    <location>
        <begin position="460"/>
        <end position="564"/>
    </location>
</feature>
<keyword evidence="4" id="KW-1185">Reference proteome</keyword>
<feature type="compositionally biased region" description="Low complexity" evidence="1">
    <location>
        <begin position="320"/>
        <end position="330"/>
    </location>
</feature>